<dbReference type="SUPFAM" id="SSF46689">
    <property type="entry name" value="Homeodomain-like"/>
    <property type="match status" value="1"/>
</dbReference>
<organism evidence="1 2">
    <name type="scientific">Lacticaseibacillus manihotivorans DSM 13343 = JCM 12514</name>
    <dbReference type="NCBI Taxonomy" id="1423769"/>
    <lineage>
        <taxon>Bacteria</taxon>
        <taxon>Bacillati</taxon>
        <taxon>Bacillota</taxon>
        <taxon>Bacilli</taxon>
        <taxon>Lactobacillales</taxon>
        <taxon>Lactobacillaceae</taxon>
        <taxon>Lacticaseibacillus</taxon>
    </lineage>
</organism>
<dbReference type="InterPro" id="IPR009057">
    <property type="entry name" value="Homeodomain-like_sf"/>
</dbReference>
<name>A0A0R1QYS6_9LACO</name>
<dbReference type="AlphaFoldDB" id="A0A0R1QYS6"/>
<evidence type="ECO:0000313" key="2">
    <source>
        <dbReference type="Proteomes" id="UP000051790"/>
    </source>
</evidence>
<reference evidence="1 2" key="1">
    <citation type="journal article" date="2015" name="Genome Announc.">
        <title>Expanding the biotechnology potential of lactobacilli through comparative genomics of 213 strains and associated genera.</title>
        <authorList>
            <person name="Sun Z."/>
            <person name="Harris H.M."/>
            <person name="McCann A."/>
            <person name="Guo C."/>
            <person name="Argimon S."/>
            <person name="Zhang W."/>
            <person name="Yang X."/>
            <person name="Jeffery I.B."/>
            <person name="Cooney J.C."/>
            <person name="Kagawa T.F."/>
            <person name="Liu W."/>
            <person name="Song Y."/>
            <person name="Salvetti E."/>
            <person name="Wrobel A."/>
            <person name="Rasinkangas P."/>
            <person name="Parkhill J."/>
            <person name="Rea M.C."/>
            <person name="O'Sullivan O."/>
            <person name="Ritari J."/>
            <person name="Douillard F.P."/>
            <person name="Paul Ross R."/>
            <person name="Yang R."/>
            <person name="Briner A.E."/>
            <person name="Felis G.E."/>
            <person name="de Vos W.M."/>
            <person name="Barrangou R."/>
            <person name="Klaenhammer T.R."/>
            <person name="Caufield P.W."/>
            <person name="Cui Y."/>
            <person name="Zhang H."/>
            <person name="O'Toole P.W."/>
        </authorList>
    </citation>
    <scope>NUCLEOTIDE SEQUENCE [LARGE SCALE GENOMIC DNA]</scope>
    <source>
        <strain evidence="1 2">DSM 13343</strain>
    </source>
</reference>
<sequence>MVKHRVLDQQKVLATAGMMASESGVANLNFKALAARLDIRSQSLYNYYPNIEAVIEALGADFLGQLDTQLTHGLVGLSGVDSLKRFAEISHDYFDSTGNRVQLLYYVHRYAEVSPFVQSMQAVIDLLKRLVAGVHLHHMSQEAYVQGFISSVLGFTVLEIMNYLPGIDRDVNYHQMLQLYLDEVQK</sequence>
<comment type="caution">
    <text evidence="1">The sequence shown here is derived from an EMBL/GenBank/DDBJ whole genome shotgun (WGS) entry which is preliminary data.</text>
</comment>
<dbReference type="PATRIC" id="fig|1423769.4.peg.382"/>
<protein>
    <submittedName>
        <fullName evidence="1">Transcriptional regulator</fullName>
    </submittedName>
</protein>
<dbReference type="Proteomes" id="UP000051790">
    <property type="component" value="Unassembled WGS sequence"/>
</dbReference>
<proteinExistence type="predicted"/>
<keyword evidence="2" id="KW-1185">Reference proteome</keyword>
<dbReference type="Gene3D" id="1.10.10.60">
    <property type="entry name" value="Homeodomain-like"/>
    <property type="match status" value="1"/>
</dbReference>
<dbReference type="RefSeq" id="WP_054714272.1">
    <property type="nucleotide sequence ID" value="NZ_AZEU01000102.1"/>
</dbReference>
<evidence type="ECO:0000313" key="1">
    <source>
        <dbReference type="EMBL" id="KRL47186.1"/>
    </source>
</evidence>
<dbReference type="OrthoDB" id="71867at2"/>
<gene>
    <name evidence="1" type="ORF">FD01_GL000354</name>
</gene>
<accession>A0A0R1QYS6</accession>
<dbReference type="Gene3D" id="1.10.357.10">
    <property type="entry name" value="Tetracycline Repressor, domain 2"/>
    <property type="match status" value="1"/>
</dbReference>
<dbReference type="EMBL" id="AZEU01000102">
    <property type="protein sequence ID" value="KRL47186.1"/>
    <property type="molecule type" value="Genomic_DNA"/>
</dbReference>